<evidence type="ECO:0000256" key="21">
    <source>
        <dbReference type="SAM" id="Coils"/>
    </source>
</evidence>
<dbReference type="CDD" id="cd01243">
    <property type="entry name" value="PH_MRCK"/>
    <property type="match status" value="1"/>
</dbReference>
<dbReference type="Pfam" id="PF08826">
    <property type="entry name" value="DMPK_coil"/>
    <property type="match status" value="1"/>
</dbReference>
<organism evidence="29 30">
    <name type="scientific">Larinioides sclopetarius</name>
    <dbReference type="NCBI Taxonomy" id="280406"/>
    <lineage>
        <taxon>Eukaryota</taxon>
        <taxon>Metazoa</taxon>
        <taxon>Ecdysozoa</taxon>
        <taxon>Arthropoda</taxon>
        <taxon>Chelicerata</taxon>
        <taxon>Arachnida</taxon>
        <taxon>Araneae</taxon>
        <taxon>Araneomorphae</taxon>
        <taxon>Entelegynae</taxon>
        <taxon>Araneoidea</taxon>
        <taxon>Araneidae</taxon>
        <taxon>Larinioides</taxon>
    </lineage>
</organism>
<dbReference type="Pfam" id="PF00433">
    <property type="entry name" value="Pkinase_C"/>
    <property type="match status" value="1"/>
</dbReference>
<keyword evidence="17" id="KW-0966">Cell projection</keyword>
<dbReference type="GO" id="GO:0031032">
    <property type="term" value="P:actomyosin structure organization"/>
    <property type="evidence" value="ECO:0007669"/>
    <property type="project" value="TreeGrafter"/>
</dbReference>
<evidence type="ECO:0000256" key="13">
    <source>
        <dbReference type="ARBA" id="ARBA00022777"/>
    </source>
</evidence>
<accession>A0AAV1ZNF6</accession>
<evidence type="ECO:0000259" key="26">
    <source>
        <dbReference type="PROSITE" id="PS50108"/>
    </source>
</evidence>
<dbReference type="SUPFAM" id="SSF57889">
    <property type="entry name" value="Cysteine-rich domain"/>
    <property type="match status" value="1"/>
</dbReference>
<dbReference type="InterPro" id="IPR017441">
    <property type="entry name" value="Protein_kinase_ATP_BS"/>
</dbReference>
<dbReference type="FunFam" id="1.10.510.10:FF:000014">
    <property type="entry name" value="Non-specific serine/threonine protein kinase"/>
    <property type="match status" value="1"/>
</dbReference>
<dbReference type="InterPro" id="IPR001180">
    <property type="entry name" value="CNH_dom"/>
</dbReference>
<dbReference type="GO" id="GO:0030027">
    <property type="term" value="C:lamellipodium"/>
    <property type="evidence" value="ECO:0007669"/>
    <property type="project" value="UniProtKB-SubCell"/>
</dbReference>
<dbReference type="SUPFAM" id="SSF50729">
    <property type="entry name" value="PH domain-like"/>
    <property type="match status" value="1"/>
</dbReference>
<comment type="similarity">
    <text evidence="4">Belongs to the protein kinase superfamily. AGC Ser/Thr protein kinase family. DMPK subfamily.</text>
</comment>
<dbReference type="Pfam" id="PF00130">
    <property type="entry name" value="C1_1"/>
    <property type="match status" value="1"/>
</dbReference>
<feature type="coiled-coil region" evidence="21">
    <location>
        <begin position="431"/>
        <end position="796"/>
    </location>
</feature>
<evidence type="ECO:0000256" key="10">
    <source>
        <dbReference type="ARBA" id="ARBA00022723"/>
    </source>
</evidence>
<dbReference type="InterPro" id="IPR031597">
    <property type="entry name" value="KELK"/>
</dbReference>
<comment type="caution">
    <text evidence="29">The sequence shown here is derived from an EMBL/GenBank/DDBJ whole genome shotgun (WGS) entry which is preliminary data.</text>
</comment>
<dbReference type="InterPro" id="IPR000719">
    <property type="entry name" value="Prot_kinase_dom"/>
</dbReference>
<dbReference type="InterPro" id="IPR050839">
    <property type="entry name" value="Rho-assoc_Ser/Thr_Kinase"/>
</dbReference>
<dbReference type="SMART" id="SM00036">
    <property type="entry name" value="CNH"/>
    <property type="match status" value="1"/>
</dbReference>
<dbReference type="InterPro" id="IPR036322">
    <property type="entry name" value="WD40_repeat_dom_sf"/>
</dbReference>
<name>A0AAV1ZNF6_9ARAC</name>
<dbReference type="PROSITE" id="PS50219">
    <property type="entry name" value="CNH"/>
    <property type="match status" value="1"/>
</dbReference>
<keyword evidence="7" id="KW-0723">Serine/threonine-protein kinase</keyword>
<dbReference type="GO" id="GO:0005737">
    <property type="term" value="C:cytoplasm"/>
    <property type="evidence" value="ECO:0007669"/>
    <property type="project" value="UniProtKB-SubCell"/>
</dbReference>
<evidence type="ECO:0000256" key="1">
    <source>
        <dbReference type="ARBA" id="ARBA00001946"/>
    </source>
</evidence>
<keyword evidence="11 20" id="KW-0547">Nucleotide-binding</keyword>
<dbReference type="InterPro" id="IPR011993">
    <property type="entry name" value="PH-like_dom_sf"/>
</dbReference>
<evidence type="ECO:0000259" key="25">
    <source>
        <dbReference type="PROSITE" id="PS50081"/>
    </source>
</evidence>
<evidence type="ECO:0000256" key="6">
    <source>
        <dbReference type="ARBA" id="ARBA00022490"/>
    </source>
</evidence>
<feature type="region of interest" description="Disordered" evidence="22">
    <location>
        <begin position="1623"/>
        <end position="1790"/>
    </location>
</feature>
<dbReference type="CDD" id="cd05597">
    <property type="entry name" value="STKc_DMPK_like"/>
    <property type="match status" value="1"/>
</dbReference>
<dbReference type="InterPro" id="IPR011009">
    <property type="entry name" value="Kinase-like_dom_sf"/>
</dbReference>
<evidence type="ECO:0000256" key="11">
    <source>
        <dbReference type="ARBA" id="ARBA00022741"/>
    </source>
</evidence>
<evidence type="ECO:0000256" key="5">
    <source>
        <dbReference type="ARBA" id="ARBA00012513"/>
    </source>
</evidence>
<evidence type="ECO:0000259" key="23">
    <source>
        <dbReference type="PROSITE" id="PS50003"/>
    </source>
</evidence>
<keyword evidence="30" id="KW-1185">Reference proteome</keyword>
<dbReference type="InterPro" id="IPR000095">
    <property type="entry name" value="CRIB_dom"/>
</dbReference>
<feature type="domain" description="AGC-kinase C-terminal" evidence="28">
    <location>
        <begin position="348"/>
        <end position="418"/>
    </location>
</feature>
<comment type="subcellular location">
    <subcellularLocation>
        <location evidence="3">Cell projection</location>
        <location evidence="3">Lamellipodium</location>
    </subcellularLocation>
    <subcellularLocation>
        <location evidence="2">Cytoplasm</location>
    </subcellularLocation>
</comment>
<dbReference type="InterPro" id="IPR002219">
    <property type="entry name" value="PKC_DAG/PE"/>
</dbReference>
<dbReference type="GO" id="GO:0005856">
    <property type="term" value="C:cytoskeleton"/>
    <property type="evidence" value="ECO:0007669"/>
    <property type="project" value="TreeGrafter"/>
</dbReference>
<dbReference type="PROSITE" id="PS50003">
    <property type="entry name" value="PH_DOMAIN"/>
    <property type="match status" value="1"/>
</dbReference>
<dbReference type="GO" id="GO:0008270">
    <property type="term" value="F:zinc ion binding"/>
    <property type="evidence" value="ECO:0007669"/>
    <property type="project" value="UniProtKB-KW"/>
</dbReference>
<dbReference type="SMART" id="SM00233">
    <property type="entry name" value="PH"/>
    <property type="match status" value="1"/>
</dbReference>
<dbReference type="Proteomes" id="UP001497382">
    <property type="component" value="Unassembled WGS sequence"/>
</dbReference>
<dbReference type="PROSITE" id="PS51285">
    <property type="entry name" value="AGC_KINASE_CTER"/>
    <property type="match status" value="1"/>
</dbReference>
<dbReference type="InterPro" id="IPR014930">
    <property type="entry name" value="Myotonic_dystrophy_kinase_coil"/>
</dbReference>
<feature type="compositionally biased region" description="Polar residues" evidence="22">
    <location>
        <begin position="1675"/>
        <end position="1725"/>
    </location>
</feature>
<sequence length="1790" mass="203561">MSGYSPEERIRELEQMFLGGPIIANGKSFSIETLLDILLVLYDECCNSTLRREKTVSTFIENVSPVAQKVKSLRLTKEDFEILKVIGRGAFGEVAVVKQRNTEKVYAMKILNKWEMLKRAETACFQEEREVLVYGDKRWITNLHYSFQDDVNLYLVMDYYCGGDLLTLLSKFEDRLPEDMARFYICEMVLAIDSIHKLHYVHRDIKPDNVLLDANGHIKLADFGSCLRLLEDGMVQSNVAVGTPDYISPEILRAMEDGKGRYGAECDWWSLGVCMYEMLYGETPFYAESLVETYGKIMNHKNCFDFPDDPSFQVSEEAKDLMRRLICSPEVRLGQNGLEDFKNHPWFMGVNWATIRETEAPYIPEVSSPSDTSNFDVDEPDLKGSDSVPPSSNSVFSGLHLPFVGFTFSAKSRLSGFGMQNGIDYHGDENHFVYEQRIQKLEHDKMELQRRLREMSKFFKQQGLIMDGEDFGKNRNSEAESRKLQDEINSLRKRKSELEVETSKLRKEHRDMMCGKQELDSLQDEKILRIRELEKTLRFAKAENDELHRDLMDCHEKLKLQAKDLKDALGQRKLAMTEYAEVSDKLSELRAQKQKLSRQVRDKEEELETAMQKIDILRQDLRKAEKFRREFEARIEEAQSEATKERRLRERTEEYAHHLEDEMEAMKQRHIGRAPSPVHLETLQEVNRLKMELERMDLHKNEALTEQQARHHIDIAALHEQLREADITIEAMEGEIMSLKEKIEVARSESSAENKEMVSELKKVHEREKNIMQEETRKLEQEVDRLTQVVNRQQEDRHKNDDDINHLKDKKDSIAKWESQVSEIIQWVSEEKDARSYLQALAIKMTEELENIKSSGLTPSTAEKNWRNRRSQKLEKMELLNLQSSLNSEIQAKQSIADELSKVRAELVLVQKELKETKQKVENLKNDSSKKDHIIRDLQQKLDSAGDNYQFLKNTRLARSESGDSAGAGDEADVEDNQPPSVASSKSNASDNSGEMLSAPVSPIIDTRTSSLPPKPKAHQFLVRTFVAPLKCNHCTSLMVGLIRQGAVCEVCGFACHVVCQEKVPAMCPVPPDQTKRPVGIDPTRGIGTAYEGYVKVPKPGGVKKGWMRQFVVVCDFKLFLYDLAQDKSAQPYVCVSQVLDMRDEDFSVNSVLESDVIHANRKDIPCIFRITTSMMDPPGLKNQTLMLVDRESEKNKWVDALTELHRILRRNKLPSRTVFQAKEILDNTISIVKNALSAAIIDRERIVLGTEEGLYCVDLDREGIQKIARIGDGKKISQIEYVPEEQLLIAVSGKQRHIRLIPVGALDGHDVDWIKVVDTKGCLTFDTACYSQGCSSNYVFCIALKRQVVLYDINRTKSRHQKRREICLPTSAQCLNVMGDRLCVGFPSSFYIYSLWEETPPFCLVNTETAALSYLCHNPMDALIAVNLPNNEFLLVFSYLGIFVDGQGRKTREKELMFPALPTGISQRDEYLCVYSESHIDVFEVSTGDWVQTVNLKKTKPLSTNGMLCLTLATELPHIVYLHNVQHRENQIRVPEVTIHHVKERSGKTVLSRTRRRFSVREPEKVKVGKGLLRSLMSNDSNTAERRSRMISAPTNFNHVSHMGPGEGIQLQKLMDLPVVKPATQQQCQTPTQTPTSVSTPVSSDERSQRARSVPQPKPLPRALQDSGSRRNIHNASNKHPSFMNPWNQRPPGNTGSPDGSGSVSSQEHSTPSVHTAGSAQAHSSGHEEAHEQSSPRHSIASNTSSNVSYPPSPRERRTTAPNAAIVPLLPIHAPTDDHGGSSSYESQS</sequence>
<evidence type="ECO:0000259" key="24">
    <source>
        <dbReference type="PROSITE" id="PS50011"/>
    </source>
</evidence>
<feature type="compositionally biased region" description="Polar residues" evidence="22">
    <location>
        <begin position="978"/>
        <end position="995"/>
    </location>
</feature>
<feature type="compositionally biased region" description="Polar residues" evidence="22">
    <location>
        <begin position="1737"/>
        <end position="1751"/>
    </location>
</feature>
<protein>
    <recommendedName>
        <fullName evidence="5">non-specific serine/threonine protein kinase</fullName>
        <ecNumber evidence="5">2.7.11.1</ecNumber>
    </recommendedName>
</protein>
<dbReference type="PROSITE" id="PS50011">
    <property type="entry name" value="PROTEIN_KINASE_DOM"/>
    <property type="match status" value="1"/>
</dbReference>
<dbReference type="PROSITE" id="PS00107">
    <property type="entry name" value="PROTEIN_KINASE_ATP"/>
    <property type="match status" value="1"/>
</dbReference>
<dbReference type="PANTHER" id="PTHR22988:SF66">
    <property type="entry name" value="SERINE_THREONINE-PROTEIN KINASE GENGHIS KHAN"/>
    <property type="match status" value="1"/>
</dbReference>
<feature type="domain" description="PH" evidence="23">
    <location>
        <begin position="1088"/>
        <end position="1207"/>
    </location>
</feature>
<dbReference type="Pfam" id="PF00780">
    <property type="entry name" value="CNH"/>
    <property type="match status" value="1"/>
</dbReference>
<dbReference type="InterPro" id="IPR017892">
    <property type="entry name" value="Pkinase_C"/>
</dbReference>
<keyword evidence="10" id="KW-0479">Metal-binding</keyword>
<feature type="compositionally biased region" description="Basic and acidic residues" evidence="22">
    <location>
        <begin position="1726"/>
        <end position="1736"/>
    </location>
</feature>
<evidence type="ECO:0000256" key="14">
    <source>
        <dbReference type="ARBA" id="ARBA00022833"/>
    </source>
</evidence>
<feature type="binding site" evidence="20">
    <location>
        <position position="109"/>
    </location>
    <ligand>
        <name>ATP</name>
        <dbReference type="ChEBI" id="CHEBI:30616"/>
    </ligand>
</feature>
<feature type="region of interest" description="Disordered" evidence="22">
    <location>
        <begin position="959"/>
        <end position="999"/>
    </location>
</feature>
<keyword evidence="12" id="KW-0863">Zinc-finger</keyword>
<dbReference type="EMBL" id="CAXIEN010000062">
    <property type="protein sequence ID" value="CAL1272600.1"/>
    <property type="molecule type" value="Genomic_DNA"/>
</dbReference>
<evidence type="ECO:0000256" key="12">
    <source>
        <dbReference type="ARBA" id="ARBA00022771"/>
    </source>
</evidence>
<dbReference type="PROSITE" id="PS00108">
    <property type="entry name" value="PROTEIN_KINASE_ST"/>
    <property type="match status" value="1"/>
</dbReference>
<dbReference type="GO" id="GO:0005524">
    <property type="term" value="F:ATP binding"/>
    <property type="evidence" value="ECO:0007669"/>
    <property type="project" value="UniProtKB-UniRule"/>
</dbReference>
<evidence type="ECO:0000256" key="19">
    <source>
        <dbReference type="ARBA" id="ARBA00048679"/>
    </source>
</evidence>
<evidence type="ECO:0000256" key="9">
    <source>
        <dbReference type="ARBA" id="ARBA00022679"/>
    </source>
</evidence>
<evidence type="ECO:0000256" key="17">
    <source>
        <dbReference type="ARBA" id="ARBA00023273"/>
    </source>
</evidence>
<dbReference type="SMART" id="SM00133">
    <property type="entry name" value="S_TK_X"/>
    <property type="match status" value="1"/>
</dbReference>
<reference evidence="29 30" key="1">
    <citation type="submission" date="2024-04" db="EMBL/GenBank/DDBJ databases">
        <authorList>
            <person name="Rising A."/>
            <person name="Reimegard J."/>
            <person name="Sonavane S."/>
            <person name="Akerstrom W."/>
            <person name="Nylinder S."/>
            <person name="Hedman E."/>
            <person name="Kallberg Y."/>
        </authorList>
    </citation>
    <scope>NUCLEOTIDE SEQUENCE [LARGE SCALE GENOMIC DNA]</scope>
</reference>
<dbReference type="Gene3D" id="3.30.200.20">
    <property type="entry name" value="Phosphorylase Kinase, domain 1"/>
    <property type="match status" value="1"/>
</dbReference>
<dbReference type="FunFam" id="3.30.60.20:FF:000005">
    <property type="entry name" value="Non-specific serine/threonine protein kinase"/>
    <property type="match status" value="1"/>
</dbReference>
<feature type="region of interest" description="Disordered" evidence="22">
    <location>
        <begin position="363"/>
        <end position="389"/>
    </location>
</feature>
<evidence type="ECO:0000313" key="29">
    <source>
        <dbReference type="EMBL" id="CAL1272600.1"/>
    </source>
</evidence>
<evidence type="ECO:0000256" key="2">
    <source>
        <dbReference type="ARBA" id="ARBA00004496"/>
    </source>
</evidence>
<gene>
    <name evidence="29" type="ORF">LARSCL_LOCUS6484</name>
</gene>
<keyword evidence="9" id="KW-0808">Transferase</keyword>
<evidence type="ECO:0000256" key="22">
    <source>
        <dbReference type="SAM" id="MobiDB-lite"/>
    </source>
</evidence>
<feature type="domain" description="Protein kinase" evidence="24">
    <location>
        <begin position="80"/>
        <end position="347"/>
    </location>
</feature>
<evidence type="ECO:0000256" key="16">
    <source>
        <dbReference type="ARBA" id="ARBA00023054"/>
    </source>
</evidence>
<dbReference type="Pfam" id="PF00069">
    <property type="entry name" value="Pkinase"/>
    <property type="match status" value="1"/>
</dbReference>
<evidence type="ECO:0000256" key="3">
    <source>
        <dbReference type="ARBA" id="ARBA00004510"/>
    </source>
</evidence>
<dbReference type="InterPro" id="IPR008271">
    <property type="entry name" value="Ser/Thr_kinase_AS"/>
</dbReference>
<feature type="domain" description="CNH" evidence="27">
    <location>
        <begin position="1233"/>
        <end position="1510"/>
    </location>
</feature>
<dbReference type="SMART" id="SM00109">
    <property type="entry name" value="C1"/>
    <property type="match status" value="1"/>
</dbReference>
<evidence type="ECO:0000256" key="7">
    <source>
        <dbReference type="ARBA" id="ARBA00022527"/>
    </source>
</evidence>
<proteinExistence type="inferred from homology"/>
<evidence type="ECO:0000259" key="27">
    <source>
        <dbReference type="PROSITE" id="PS50219"/>
    </source>
</evidence>
<evidence type="ECO:0000313" key="30">
    <source>
        <dbReference type="Proteomes" id="UP001497382"/>
    </source>
</evidence>
<keyword evidence="16 21" id="KW-0175">Coiled coil</keyword>
<keyword evidence="6" id="KW-0963">Cytoplasm</keyword>
<comment type="catalytic activity">
    <reaction evidence="19">
        <text>L-seryl-[protein] + ATP = O-phospho-L-seryl-[protein] + ADP + H(+)</text>
        <dbReference type="Rhea" id="RHEA:17989"/>
        <dbReference type="Rhea" id="RHEA-COMP:9863"/>
        <dbReference type="Rhea" id="RHEA-COMP:11604"/>
        <dbReference type="ChEBI" id="CHEBI:15378"/>
        <dbReference type="ChEBI" id="CHEBI:29999"/>
        <dbReference type="ChEBI" id="CHEBI:30616"/>
        <dbReference type="ChEBI" id="CHEBI:83421"/>
        <dbReference type="ChEBI" id="CHEBI:456216"/>
        <dbReference type="EC" id="2.7.11.1"/>
    </reaction>
</comment>
<keyword evidence="8" id="KW-0597">Phosphoprotein</keyword>
<dbReference type="FunFam" id="2.30.29.30:FF:000032">
    <property type="entry name" value="Non-specific serine/threonine protein kinase"/>
    <property type="match status" value="1"/>
</dbReference>
<dbReference type="InterPro" id="IPR057529">
    <property type="entry name" value="MRCK/ROCK_PH"/>
</dbReference>
<dbReference type="SUPFAM" id="SSF56112">
    <property type="entry name" value="Protein kinase-like (PK-like)"/>
    <property type="match status" value="1"/>
</dbReference>
<dbReference type="FunFam" id="3.30.200.20:FF:001055">
    <property type="entry name" value="Serine/threonine-protein kinase MRCK beta"/>
    <property type="match status" value="1"/>
</dbReference>
<evidence type="ECO:0000256" key="8">
    <source>
        <dbReference type="ARBA" id="ARBA00022553"/>
    </source>
</evidence>
<dbReference type="Pfam" id="PF25346">
    <property type="entry name" value="PH_MRCK"/>
    <property type="match status" value="1"/>
</dbReference>
<dbReference type="SMART" id="SM00220">
    <property type="entry name" value="S_TKc"/>
    <property type="match status" value="1"/>
</dbReference>
<comment type="catalytic activity">
    <reaction evidence="18">
        <text>L-threonyl-[protein] + ATP = O-phospho-L-threonyl-[protein] + ADP + H(+)</text>
        <dbReference type="Rhea" id="RHEA:46608"/>
        <dbReference type="Rhea" id="RHEA-COMP:11060"/>
        <dbReference type="Rhea" id="RHEA-COMP:11605"/>
        <dbReference type="ChEBI" id="CHEBI:15378"/>
        <dbReference type="ChEBI" id="CHEBI:30013"/>
        <dbReference type="ChEBI" id="CHEBI:30616"/>
        <dbReference type="ChEBI" id="CHEBI:61977"/>
        <dbReference type="ChEBI" id="CHEBI:456216"/>
        <dbReference type="EC" id="2.7.11.1"/>
    </reaction>
</comment>
<feature type="compositionally biased region" description="Low complexity" evidence="22">
    <location>
        <begin position="1625"/>
        <end position="1644"/>
    </location>
</feature>
<evidence type="ECO:0000256" key="15">
    <source>
        <dbReference type="ARBA" id="ARBA00022840"/>
    </source>
</evidence>
<dbReference type="Gene3D" id="1.20.5.340">
    <property type="match status" value="1"/>
</dbReference>
<feature type="domain" description="Phorbol-ester/DAG-type" evidence="25">
    <location>
        <begin position="1018"/>
        <end position="1068"/>
    </location>
</feature>
<dbReference type="PANTHER" id="PTHR22988">
    <property type="entry name" value="MYOTONIC DYSTROPHY S/T KINASE-RELATED"/>
    <property type="match status" value="1"/>
</dbReference>
<feature type="domain" description="CRIB" evidence="26">
    <location>
        <begin position="1592"/>
        <end position="1605"/>
    </location>
</feature>
<dbReference type="CDD" id="cd00132">
    <property type="entry name" value="CRIB"/>
    <property type="match status" value="1"/>
</dbReference>
<dbReference type="Gene3D" id="3.30.60.20">
    <property type="match status" value="1"/>
</dbReference>
<keyword evidence="13" id="KW-0418">Kinase</keyword>
<keyword evidence="14" id="KW-0862">Zinc</keyword>
<dbReference type="InterPro" id="IPR046349">
    <property type="entry name" value="C1-like_sf"/>
</dbReference>
<keyword evidence="15 20" id="KW-0067">ATP-binding</keyword>
<dbReference type="SUPFAM" id="SSF50978">
    <property type="entry name" value="WD40 repeat-like"/>
    <property type="match status" value="1"/>
</dbReference>
<dbReference type="Gene3D" id="1.10.510.10">
    <property type="entry name" value="Transferase(Phosphotransferase) domain 1"/>
    <property type="match status" value="1"/>
</dbReference>
<dbReference type="Pfam" id="PF15796">
    <property type="entry name" value="KELK"/>
    <property type="match status" value="1"/>
</dbReference>
<dbReference type="PROSITE" id="PS50081">
    <property type="entry name" value="ZF_DAG_PE_2"/>
    <property type="match status" value="1"/>
</dbReference>
<comment type="cofactor">
    <cofactor evidence="1">
        <name>Mg(2+)</name>
        <dbReference type="ChEBI" id="CHEBI:18420"/>
    </cofactor>
</comment>
<dbReference type="EC" id="2.7.11.1" evidence="5"/>
<evidence type="ECO:0000259" key="28">
    <source>
        <dbReference type="PROSITE" id="PS51285"/>
    </source>
</evidence>
<dbReference type="GO" id="GO:0004674">
    <property type="term" value="F:protein serine/threonine kinase activity"/>
    <property type="evidence" value="ECO:0007669"/>
    <property type="project" value="UniProtKB-KW"/>
</dbReference>
<dbReference type="PROSITE" id="PS00479">
    <property type="entry name" value="ZF_DAG_PE_1"/>
    <property type="match status" value="1"/>
</dbReference>
<dbReference type="SMART" id="SM00285">
    <property type="entry name" value="PBD"/>
    <property type="match status" value="1"/>
</dbReference>
<evidence type="ECO:0000256" key="4">
    <source>
        <dbReference type="ARBA" id="ARBA00005719"/>
    </source>
</evidence>
<evidence type="ECO:0000256" key="20">
    <source>
        <dbReference type="PROSITE-ProRule" id="PRU10141"/>
    </source>
</evidence>
<dbReference type="InterPro" id="IPR001849">
    <property type="entry name" value="PH_domain"/>
</dbReference>
<dbReference type="PROSITE" id="PS50108">
    <property type="entry name" value="CRIB"/>
    <property type="match status" value="1"/>
</dbReference>
<dbReference type="Gene3D" id="2.30.29.30">
    <property type="entry name" value="Pleckstrin-homology domain (PH domain)/Phosphotyrosine-binding domain (PTB)"/>
    <property type="match status" value="1"/>
</dbReference>
<evidence type="ECO:0000256" key="18">
    <source>
        <dbReference type="ARBA" id="ARBA00047899"/>
    </source>
</evidence>
<feature type="coiled-coil region" evidence="21">
    <location>
        <begin position="900"/>
        <end position="955"/>
    </location>
</feature>
<dbReference type="InterPro" id="IPR000961">
    <property type="entry name" value="AGC-kinase_C"/>
</dbReference>